<feature type="binding site" evidence="5">
    <location>
        <position position="63"/>
    </location>
    <ligand>
        <name>S-adenosyl-L-methionine</name>
        <dbReference type="ChEBI" id="CHEBI:59789"/>
    </ligand>
</feature>
<feature type="binding site" evidence="5">
    <location>
        <position position="42"/>
    </location>
    <ligand>
        <name>S-adenosyl-L-methionine</name>
        <dbReference type="ChEBI" id="CHEBI:59789"/>
    </ligand>
</feature>
<evidence type="ECO:0000256" key="2">
    <source>
        <dbReference type="ARBA" id="ARBA00022679"/>
    </source>
</evidence>
<evidence type="ECO:0000259" key="6">
    <source>
        <dbReference type="SMART" id="SM00650"/>
    </source>
</evidence>
<dbReference type="GO" id="GO:0005829">
    <property type="term" value="C:cytosol"/>
    <property type="evidence" value="ECO:0007669"/>
    <property type="project" value="TreeGrafter"/>
</dbReference>
<comment type="similarity">
    <text evidence="5">Belongs to the class I-like SAM-binding methyltransferase superfamily. rRNA adenine N(6)-methyltransferase family.</text>
</comment>
<evidence type="ECO:0000256" key="3">
    <source>
        <dbReference type="ARBA" id="ARBA00022691"/>
    </source>
</evidence>
<dbReference type="InterPro" id="IPR020598">
    <property type="entry name" value="rRNA_Ade_methylase_Trfase_N"/>
</dbReference>
<dbReference type="PANTHER" id="PTHR11727">
    <property type="entry name" value="DIMETHYLADENOSINE TRANSFERASE"/>
    <property type="match status" value="1"/>
</dbReference>
<feature type="domain" description="Ribosomal RNA adenine methylase transferase N-terminal" evidence="6">
    <location>
        <begin position="23"/>
        <end position="180"/>
    </location>
</feature>
<organism evidence="7 8">
    <name type="scientific">Microbacterium kyungheense</name>
    <dbReference type="NCBI Taxonomy" id="1263636"/>
    <lineage>
        <taxon>Bacteria</taxon>
        <taxon>Bacillati</taxon>
        <taxon>Actinomycetota</taxon>
        <taxon>Actinomycetes</taxon>
        <taxon>Micrococcales</taxon>
        <taxon>Microbacteriaceae</taxon>
        <taxon>Microbacterium</taxon>
    </lineage>
</organism>
<dbReference type="GO" id="GO:0000179">
    <property type="term" value="F:rRNA (adenine-N6,N6-)-dimethyltransferase activity"/>
    <property type="evidence" value="ECO:0007669"/>
    <property type="project" value="UniProtKB-UniRule"/>
</dbReference>
<dbReference type="Proteomes" id="UP000320235">
    <property type="component" value="Unassembled WGS sequence"/>
</dbReference>
<reference evidence="7 8" key="1">
    <citation type="submission" date="2019-06" db="EMBL/GenBank/DDBJ databases">
        <title>Sequencing the genomes of 1000 actinobacteria strains.</title>
        <authorList>
            <person name="Klenk H.-P."/>
        </authorList>
    </citation>
    <scope>NUCLEOTIDE SEQUENCE [LARGE SCALE GENOMIC DNA]</scope>
    <source>
        <strain evidence="7 8">DSM 105492</strain>
    </source>
</reference>
<keyword evidence="2 5" id="KW-0808">Transferase</keyword>
<evidence type="ECO:0000256" key="1">
    <source>
        <dbReference type="ARBA" id="ARBA00022603"/>
    </source>
</evidence>
<dbReference type="Gene3D" id="1.10.8.100">
    <property type="entry name" value="Ribosomal RNA adenine dimethylase-like, domain 2"/>
    <property type="match status" value="1"/>
</dbReference>
<evidence type="ECO:0000313" key="8">
    <source>
        <dbReference type="Proteomes" id="UP000320235"/>
    </source>
</evidence>
<feature type="binding site" evidence="5">
    <location>
        <position position="18"/>
    </location>
    <ligand>
        <name>S-adenosyl-L-methionine</name>
        <dbReference type="ChEBI" id="CHEBI:59789"/>
    </ligand>
</feature>
<keyword evidence="1 5" id="KW-0489">Methyltransferase</keyword>
<keyword evidence="8" id="KW-1185">Reference proteome</keyword>
<dbReference type="Gene3D" id="3.40.50.150">
    <property type="entry name" value="Vaccinia Virus protein VP39"/>
    <property type="match status" value="1"/>
</dbReference>
<accession>A0A543F0I5</accession>
<dbReference type="RefSeq" id="WP_141893708.1">
    <property type="nucleotide sequence ID" value="NZ_BAABLH010000004.1"/>
</dbReference>
<dbReference type="SMART" id="SM00650">
    <property type="entry name" value="rADc"/>
    <property type="match status" value="1"/>
</dbReference>
<gene>
    <name evidence="7" type="ORF">FB391_1350</name>
</gene>
<evidence type="ECO:0000256" key="5">
    <source>
        <dbReference type="PROSITE-ProRule" id="PRU01026"/>
    </source>
</evidence>
<comment type="caution">
    <text evidence="7">The sequence shown here is derived from an EMBL/GenBank/DDBJ whole genome shotgun (WGS) entry which is preliminary data.</text>
</comment>
<dbReference type="CDD" id="cd02440">
    <property type="entry name" value="AdoMet_MTases"/>
    <property type="match status" value="1"/>
</dbReference>
<proteinExistence type="inferred from homology"/>
<keyword evidence="3 5" id="KW-0949">S-adenosyl-L-methionine</keyword>
<evidence type="ECO:0000313" key="7">
    <source>
        <dbReference type="EMBL" id="TQM27338.1"/>
    </source>
</evidence>
<dbReference type="EMBL" id="VFPE01000002">
    <property type="protein sequence ID" value="TQM27338.1"/>
    <property type="molecule type" value="Genomic_DNA"/>
</dbReference>
<dbReference type="InterPro" id="IPR023165">
    <property type="entry name" value="rRNA_Ade_diMease-like_C"/>
</dbReference>
<dbReference type="AlphaFoldDB" id="A0A543F0I5"/>
<name>A0A543F0I5_9MICO</name>
<dbReference type="InterPro" id="IPR029063">
    <property type="entry name" value="SAM-dependent_MTases_sf"/>
</dbReference>
<dbReference type="PROSITE" id="PS51689">
    <property type="entry name" value="SAM_RNA_A_N6_MT"/>
    <property type="match status" value="1"/>
</dbReference>
<protein>
    <submittedName>
        <fullName evidence="7">23S rRNA (Adenine-N6)-dimethyltransferase</fullName>
    </submittedName>
</protein>
<dbReference type="Pfam" id="PF00398">
    <property type="entry name" value="RrnaAD"/>
    <property type="match status" value="1"/>
</dbReference>
<sequence length="261" mass="28504">MRNRSVHGGRHELGQNFLIHRPTIRGIVDLVAETRGAILEMGAGDGALTVPLARLGRDLVAIDIDEHRVRALRRRLPQVRVEHADALRHPLDSPVVVGNVPYHVTTPILRRLLGRDGWQQAILLTQWEVARKRAGVGGGTMMTAQAAPWFAFSLHGRVPARHFAPSPSVDGGVLRVVRRETPLIHARDRRGYEQFVRAMFTARGNGLSALLQHGAGLSAGQARTVVGCAGAAHGGLPRDLRPEQWAALWHHAVAATGRRRG</sequence>
<dbReference type="OrthoDB" id="3616874at2"/>
<feature type="binding site" evidence="5">
    <location>
        <position position="99"/>
    </location>
    <ligand>
        <name>S-adenosyl-L-methionine</name>
        <dbReference type="ChEBI" id="CHEBI:59789"/>
    </ligand>
</feature>
<dbReference type="InterPro" id="IPR001737">
    <property type="entry name" value="KsgA/Erm"/>
</dbReference>
<dbReference type="NCBIfam" id="NF000499">
    <property type="entry name" value="Erm23S_rRNA_broad"/>
    <property type="match status" value="1"/>
</dbReference>
<evidence type="ECO:0000256" key="4">
    <source>
        <dbReference type="ARBA" id="ARBA00022884"/>
    </source>
</evidence>
<feature type="binding site" evidence="5">
    <location>
        <position position="85"/>
    </location>
    <ligand>
        <name>S-adenosyl-L-methionine</name>
        <dbReference type="ChEBI" id="CHEBI:59789"/>
    </ligand>
</feature>
<dbReference type="GO" id="GO:0003723">
    <property type="term" value="F:RNA binding"/>
    <property type="evidence" value="ECO:0007669"/>
    <property type="project" value="UniProtKB-UniRule"/>
</dbReference>
<keyword evidence="4 5" id="KW-0694">RNA-binding</keyword>
<dbReference type="SUPFAM" id="SSF53335">
    <property type="entry name" value="S-adenosyl-L-methionine-dependent methyltransferases"/>
    <property type="match status" value="1"/>
</dbReference>
<dbReference type="PANTHER" id="PTHR11727:SF7">
    <property type="entry name" value="DIMETHYLADENOSINE TRANSFERASE-RELATED"/>
    <property type="match status" value="1"/>
</dbReference>
<feature type="binding site" evidence="5">
    <location>
        <position position="16"/>
    </location>
    <ligand>
        <name>S-adenosyl-L-methionine</name>
        <dbReference type="ChEBI" id="CHEBI:59789"/>
    </ligand>
</feature>